<organism evidence="2 3">
    <name type="scientific">Dreissena polymorpha</name>
    <name type="common">Zebra mussel</name>
    <name type="synonym">Mytilus polymorpha</name>
    <dbReference type="NCBI Taxonomy" id="45954"/>
    <lineage>
        <taxon>Eukaryota</taxon>
        <taxon>Metazoa</taxon>
        <taxon>Spiralia</taxon>
        <taxon>Lophotrochozoa</taxon>
        <taxon>Mollusca</taxon>
        <taxon>Bivalvia</taxon>
        <taxon>Autobranchia</taxon>
        <taxon>Heteroconchia</taxon>
        <taxon>Euheterodonta</taxon>
        <taxon>Imparidentia</taxon>
        <taxon>Neoheterodontei</taxon>
        <taxon>Myida</taxon>
        <taxon>Dreissenoidea</taxon>
        <taxon>Dreissenidae</taxon>
        <taxon>Dreissena</taxon>
    </lineage>
</organism>
<gene>
    <name evidence="2" type="ORF">DPMN_045472</name>
</gene>
<dbReference type="AlphaFoldDB" id="A0A9D4D6E9"/>
<feature type="region of interest" description="Disordered" evidence="1">
    <location>
        <begin position="125"/>
        <end position="148"/>
    </location>
</feature>
<reference evidence="2" key="1">
    <citation type="journal article" date="2019" name="bioRxiv">
        <title>The Genome of the Zebra Mussel, Dreissena polymorpha: A Resource for Invasive Species Research.</title>
        <authorList>
            <person name="McCartney M.A."/>
            <person name="Auch B."/>
            <person name="Kono T."/>
            <person name="Mallez S."/>
            <person name="Zhang Y."/>
            <person name="Obille A."/>
            <person name="Becker A."/>
            <person name="Abrahante J.E."/>
            <person name="Garbe J."/>
            <person name="Badalamenti J.P."/>
            <person name="Herman A."/>
            <person name="Mangelson H."/>
            <person name="Liachko I."/>
            <person name="Sullivan S."/>
            <person name="Sone E.D."/>
            <person name="Koren S."/>
            <person name="Silverstein K.A.T."/>
            <person name="Beckman K.B."/>
            <person name="Gohl D.M."/>
        </authorList>
    </citation>
    <scope>NUCLEOTIDE SEQUENCE</scope>
    <source>
        <strain evidence="2">Duluth1</strain>
        <tissue evidence="2">Whole animal</tissue>
    </source>
</reference>
<keyword evidence="3" id="KW-1185">Reference proteome</keyword>
<protein>
    <submittedName>
        <fullName evidence="2">Uncharacterized protein</fullName>
    </submittedName>
</protein>
<name>A0A9D4D6E9_DREPO</name>
<evidence type="ECO:0000313" key="2">
    <source>
        <dbReference type="EMBL" id="KAH3738829.1"/>
    </source>
</evidence>
<feature type="compositionally biased region" description="Basic and acidic residues" evidence="1">
    <location>
        <begin position="125"/>
        <end position="141"/>
    </location>
</feature>
<comment type="caution">
    <text evidence="2">The sequence shown here is derived from an EMBL/GenBank/DDBJ whole genome shotgun (WGS) entry which is preliminary data.</text>
</comment>
<evidence type="ECO:0000256" key="1">
    <source>
        <dbReference type="SAM" id="MobiDB-lite"/>
    </source>
</evidence>
<dbReference type="EMBL" id="JAIWYP010000011">
    <property type="protein sequence ID" value="KAH3738829.1"/>
    <property type="molecule type" value="Genomic_DNA"/>
</dbReference>
<proteinExistence type="predicted"/>
<accession>A0A9D4D6E9</accession>
<evidence type="ECO:0000313" key="3">
    <source>
        <dbReference type="Proteomes" id="UP000828390"/>
    </source>
</evidence>
<dbReference type="Proteomes" id="UP000828390">
    <property type="component" value="Unassembled WGS sequence"/>
</dbReference>
<sequence length="167" mass="19823">MLNRYFGAKKQFVCNHTKSTKKWRKTCKKTRSLLVMRWLTDGNRISVHNLKYVTEPKLPKEEYKPEYVGFLFSLGSRPWKFRILNVGGKKEITEWLKSEILPLTADPTDKFFELEDIRHPDLYEEGKQSLEGNAEKSEVPLRRSPRKSVTSDGKFFIFYYSYHSKYV</sequence>
<reference evidence="2" key="2">
    <citation type="submission" date="2020-11" db="EMBL/GenBank/DDBJ databases">
        <authorList>
            <person name="McCartney M.A."/>
            <person name="Auch B."/>
            <person name="Kono T."/>
            <person name="Mallez S."/>
            <person name="Becker A."/>
            <person name="Gohl D.M."/>
            <person name="Silverstein K.A.T."/>
            <person name="Koren S."/>
            <person name="Bechman K.B."/>
            <person name="Herman A."/>
            <person name="Abrahante J.E."/>
            <person name="Garbe J."/>
        </authorList>
    </citation>
    <scope>NUCLEOTIDE SEQUENCE</scope>
    <source>
        <strain evidence="2">Duluth1</strain>
        <tissue evidence="2">Whole animal</tissue>
    </source>
</reference>